<dbReference type="Proteomes" id="UP000075880">
    <property type="component" value="Unassembled WGS sequence"/>
</dbReference>
<sequence length="140" mass="15409">PERGFDAIKAVKQSAKNQNKERYTPCKQKILGGCPHFLLFLRVLSSTYGRGQLKPVDASCVVEVDCVIGLDHEVNRALADATGHDVAATVGRALTDHHLDVRQVGTDARGRVLQLELHILRRRPGHVVRRKPNQSVTSGT</sequence>
<dbReference type="EnsemblMetazoa" id="ENSAATROPT017685">
    <property type="protein sequence ID" value="ENSAATROPP015637"/>
    <property type="gene ID" value="ENSAATROPG014445"/>
</dbReference>
<protein>
    <submittedName>
        <fullName evidence="1">Uncharacterized protein</fullName>
    </submittedName>
</protein>
<evidence type="ECO:0000313" key="1">
    <source>
        <dbReference type="EnsemblMetazoa" id="ENSAATROPP015637"/>
    </source>
</evidence>
<evidence type="ECO:0000313" key="2">
    <source>
        <dbReference type="Proteomes" id="UP000075880"/>
    </source>
</evidence>
<name>A0AAG5DWA9_ANOAO</name>
<dbReference type="AlphaFoldDB" id="A0AAG5DWA9"/>
<proteinExistence type="predicted"/>
<keyword evidence="2" id="KW-1185">Reference proteome</keyword>
<reference evidence="1" key="1">
    <citation type="submission" date="2024-04" db="UniProtKB">
        <authorList>
            <consortium name="EnsemblMetazoa"/>
        </authorList>
    </citation>
    <scope>IDENTIFICATION</scope>
    <source>
        <strain evidence="1">EBRO</strain>
    </source>
</reference>
<accession>A0AAG5DWA9</accession>
<organism evidence="1 2">
    <name type="scientific">Anopheles atroparvus</name>
    <name type="common">European mosquito</name>
    <dbReference type="NCBI Taxonomy" id="41427"/>
    <lineage>
        <taxon>Eukaryota</taxon>
        <taxon>Metazoa</taxon>
        <taxon>Ecdysozoa</taxon>
        <taxon>Arthropoda</taxon>
        <taxon>Hexapoda</taxon>
        <taxon>Insecta</taxon>
        <taxon>Pterygota</taxon>
        <taxon>Neoptera</taxon>
        <taxon>Endopterygota</taxon>
        <taxon>Diptera</taxon>
        <taxon>Nematocera</taxon>
        <taxon>Culicoidea</taxon>
        <taxon>Culicidae</taxon>
        <taxon>Anophelinae</taxon>
        <taxon>Anopheles</taxon>
    </lineage>
</organism>